<dbReference type="PANTHER" id="PTHR27002:SF973">
    <property type="entry name" value="S-LOCUS GLYCOPROTEIN DOMAIN-CONTAINING PROTEIN-RELATED"/>
    <property type="match status" value="1"/>
</dbReference>
<dbReference type="Proteomes" id="UP000326396">
    <property type="component" value="Linkage Group LG1"/>
</dbReference>
<keyword evidence="6 13" id="KW-0547">Nucleotide-binding</keyword>
<comment type="caution">
    <text evidence="19">The sequence shown here is derived from an EMBL/GenBank/DDBJ whole genome shotgun (WGS) entry which is preliminary data.</text>
</comment>
<dbReference type="PIRSF" id="PIRSF000641">
    <property type="entry name" value="SRK"/>
    <property type="match status" value="1"/>
</dbReference>
<dbReference type="FunFam" id="1.10.510.10:FF:000060">
    <property type="entry name" value="G-type lectin S-receptor-like serine/threonine-protein kinase"/>
    <property type="match status" value="1"/>
</dbReference>
<dbReference type="Gene3D" id="3.30.200.20">
    <property type="entry name" value="Phosphorylase Kinase, domain 1"/>
    <property type="match status" value="1"/>
</dbReference>
<evidence type="ECO:0000256" key="8">
    <source>
        <dbReference type="ARBA" id="ARBA00022840"/>
    </source>
</evidence>
<evidence type="ECO:0000256" key="11">
    <source>
        <dbReference type="ARBA" id="ARBA00047899"/>
    </source>
</evidence>
<feature type="domain" description="Bulb-type lectin" evidence="17">
    <location>
        <begin position="22"/>
        <end position="143"/>
    </location>
</feature>
<dbReference type="InterPro" id="IPR000858">
    <property type="entry name" value="S_locus_glycoprot_dom"/>
</dbReference>
<comment type="catalytic activity">
    <reaction evidence="12 13">
        <text>L-seryl-[protein] + ATP = O-phospho-L-seryl-[protein] + ADP + H(+)</text>
        <dbReference type="Rhea" id="RHEA:17989"/>
        <dbReference type="Rhea" id="RHEA-COMP:9863"/>
        <dbReference type="Rhea" id="RHEA-COMP:11604"/>
        <dbReference type="ChEBI" id="CHEBI:15378"/>
        <dbReference type="ChEBI" id="CHEBI:29999"/>
        <dbReference type="ChEBI" id="CHEBI:30616"/>
        <dbReference type="ChEBI" id="CHEBI:83421"/>
        <dbReference type="ChEBI" id="CHEBI:456216"/>
        <dbReference type="EC" id="2.7.11.1"/>
    </reaction>
</comment>
<evidence type="ECO:0000313" key="19">
    <source>
        <dbReference type="EMBL" id="KAD7478992.1"/>
    </source>
</evidence>
<dbReference type="PROSITE" id="PS00108">
    <property type="entry name" value="PROTEIN_KINASE_ST"/>
    <property type="match status" value="1"/>
</dbReference>
<evidence type="ECO:0000256" key="7">
    <source>
        <dbReference type="ARBA" id="ARBA00022777"/>
    </source>
</evidence>
<proteinExistence type="inferred from homology"/>
<evidence type="ECO:0000256" key="12">
    <source>
        <dbReference type="ARBA" id="ARBA00048679"/>
    </source>
</evidence>
<feature type="domain" description="Apple" evidence="18">
    <location>
        <begin position="335"/>
        <end position="408"/>
    </location>
</feature>
<dbReference type="Gene3D" id="2.90.10.10">
    <property type="entry name" value="Bulb-type lectin domain"/>
    <property type="match status" value="1"/>
</dbReference>
<dbReference type="CDD" id="cd14066">
    <property type="entry name" value="STKc_IRAK"/>
    <property type="match status" value="1"/>
</dbReference>
<evidence type="ECO:0000256" key="2">
    <source>
        <dbReference type="ARBA" id="ARBA00022475"/>
    </source>
</evidence>
<dbReference type="InterPro" id="IPR036426">
    <property type="entry name" value="Bulb-type_lectin_dom_sf"/>
</dbReference>
<dbReference type="InterPro" id="IPR011009">
    <property type="entry name" value="Kinase-like_dom_sf"/>
</dbReference>
<dbReference type="PROSITE" id="PS50927">
    <property type="entry name" value="BULB_LECTIN"/>
    <property type="match status" value="1"/>
</dbReference>
<dbReference type="SMART" id="SM00108">
    <property type="entry name" value="B_lectin"/>
    <property type="match status" value="1"/>
</dbReference>
<dbReference type="SMART" id="SM00220">
    <property type="entry name" value="S_TKc"/>
    <property type="match status" value="1"/>
</dbReference>
<evidence type="ECO:0000256" key="5">
    <source>
        <dbReference type="ARBA" id="ARBA00022729"/>
    </source>
</evidence>
<keyword evidence="14" id="KW-0472">Membrane</keyword>
<keyword evidence="10" id="KW-0325">Glycoprotein</keyword>
<evidence type="ECO:0000256" key="1">
    <source>
        <dbReference type="ARBA" id="ARBA00004251"/>
    </source>
</evidence>
<keyword evidence="14" id="KW-1133">Transmembrane helix</keyword>
<evidence type="ECO:0000256" key="14">
    <source>
        <dbReference type="SAM" id="Phobius"/>
    </source>
</evidence>
<evidence type="ECO:0000256" key="10">
    <source>
        <dbReference type="ARBA" id="ARBA00023180"/>
    </source>
</evidence>
<dbReference type="EC" id="2.7.11.1" evidence="13"/>
<dbReference type="AlphaFoldDB" id="A0A5N6Q362"/>
<evidence type="ECO:0000259" key="16">
    <source>
        <dbReference type="PROSITE" id="PS50011"/>
    </source>
</evidence>
<feature type="signal peptide" evidence="15">
    <location>
        <begin position="1"/>
        <end position="21"/>
    </location>
</feature>
<comment type="similarity">
    <text evidence="13">Belongs to the protein kinase superfamily. Ser/Thr protein kinase family.</text>
</comment>
<keyword evidence="9" id="KW-1015">Disulfide bond</keyword>
<dbReference type="EMBL" id="SZYD01000001">
    <property type="protein sequence ID" value="KAD7478992.1"/>
    <property type="molecule type" value="Genomic_DNA"/>
</dbReference>
<reference evidence="19 20" key="1">
    <citation type="submission" date="2019-05" db="EMBL/GenBank/DDBJ databases">
        <title>Mikania micrantha, genome provides insights into the molecular mechanism of rapid growth.</title>
        <authorList>
            <person name="Liu B."/>
        </authorList>
    </citation>
    <scope>NUCLEOTIDE SEQUENCE [LARGE SCALE GENOMIC DNA]</scope>
    <source>
        <strain evidence="19">NLD-2019</strain>
        <tissue evidence="19">Leaf</tissue>
    </source>
</reference>
<dbReference type="GO" id="GO:0106310">
    <property type="term" value="F:protein serine kinase activity"/>
    <property type="evidence" value="ECO:0007669"/>
    <property type="project" value="RHEA"/>
</dbReference>
<dbReference type="PANTHER" id="PTHR27002">
    <property type="entry name" value="RECEPTOR-LIKE SERINE/THREONINE-PROTEIN KINASE SD1-8"/>
    <property type="match status" value="1"/>
</dbReference>
<gene>
    <name evidence="19" type="ORF">E3N88_02128</name>
</gene>
<organism evidence="19 20">
    <name type="scientific">Mikania micrantha</name>
    <name type="common">bitter vine</name>
    <dbReference type="NCBI Taxonomy" id="192012"/>
    <lineage>
        <taxon>Eukaryota</taxon>
        <taxon>Viridiplantae</taxon>
        <taxon>Streptophyta</taxon>
        <taxon>Embryophyta</taxon>
        <taxon>Tracheophyta</taxon>
        <taxon>Spermatophyta</taxon>
        <taxon>Magnoliopsida</taxon>
        <taxon>eudicotyledons</taxon>
        <taxon>Gunneridae</taxon>
        <taxon>Pentapetalae</taxon>
        <taxon>asterids</taxon>
        <taxon>campanulids</taxon>
        <taxon>Asterales</taxon>
        <taxon>Asteraceae</taxon>
        <taxon>Asteroideae</taxon>
        <taxon>Heliantheae alliance</taxon>
        <taxon>Eupatorieae</taxon>
        <taxon>Mikania</taxon>
    </lineage>
</organism>
<keyword evidence="4 13" id="KW-0808">Transferase</keyword>
<evidence type="ECO:0000256" key="15">
    <source>
        <dbReference type="SAM" id="SignalP"/>
    </source>
</evidence>
<evidence type="ECO:0000259" key="18">
    <source>
        <dbReference type="PROSITE" id="PS50948"/>
    </source>
</evidence>
<protein>
    <recommendedName>
        <fullName evidence="13">Receptor-like serine/threonine-protein kinase</fullName>
        <ecNumber evidence="13">2.7.11.1</ecNumber>
    </recommendedName>
</protein>
<dbReference type="GO" id="GO:0005886">
    <property type="term" value="C:plasma membrane"/>
    <property type="evidence" value="ECO:0007669"/>
    <property type="project" value="UniProtKB-SubCell"/>
</dbReference>
<dbReference type="InterPro" id="IPR000719">
    <property type="entry name" value="Prot_kinase_dom"/>
</dbReference>
<accession>A0A5N6Q362</accession>
<dbReference type="InterPro" id="IPR001245">
    <property type="entry name" value="Ser-Thr/Tyr_kinase_cat_dom"/>
</dbReference>
<feature type="chain" id="PRO_5024306091" description="Receptor-like serine/threonine-protein kinase" evidence="15">
    <location>
        <begin position="22"/>
        <end position="804"/>
    </location>
</feature>
<dbReference type="FunFam" id="3.30.200.20:FF:001238">
    <property type="entry name" value="Os08g0179000 protein"/>
    <property type="match status" value="1"/>
</dbReference>
<evidence type="ECO:0000313" key="20">
    <source>
        <dbReference type="Proteomes" id="UP000326396"/>
    </source>
</evidence>
<evidence type="ECO:0000259" key="17">
    <source>
        <dbReference type="PROSITE" id="PS50927"/>
    </source>
</evidence>
<name>A0A5N6Q362_9ASTR</name>
<dbReference type="Pfam" id="PF08276">
    <property type="entry name" value="PAN_2"/>
    <property type="match status" value="1"/>
</dbReference>
<keyword evidence="3 13" id="KW-0723">Serine/threonine-protein kinase</keyword>
<dbReference type="Pfam" id="PF07714">
    <property type="entry name" value="PK_Tyr_Ser-Thr"/>
    <property type="match status" value="1"/>
</dbReference>
<evidence type="ECO:0000256" key="3">
    <source>
        <dbReference type="ARBA" id="ARBA00022527"/>
    </source>
</evidence>
<dbReference type="InterPro" id="IPR001480">
    <property type="entry name" value="Bulb-type_lectin_dom"/>
</dbReference>
<dbReference type="OrthoDB" id="4062651at2759"/>
<dbReference type="SUPFAM" id="SSF56112">
    <property type="entry name" value="Protein kinase-like (PK-like)"/>
    <property type="match status" value="1"/>
</dbReference>
<dbReference type="PROSITE" id="PS50948">
    <property type="entry name" value="PAN"/>
    <property type="match status" value="1"/>
</dbReference>
<dbReference type="GO" id="GO:0005524">
    <property type="term" value="F:ATP binding"/>
    <property type="evidence" value="ECO:0007669"/>
    <property type="project" value="UniProtKB-KW"/>
</dbReference>
<keyword evidence="8 13" id="KW-0067">ATP-binding</keyword>
<evidence type="ECO:0000256" key="9">
    <source>
        <dbReference type="ARBA" id="ARBA00023157"/>
    </source>
</evidence>
<keyword evidence="2" id="KW-1003">Cell membrane</keyword>
<evidence type="ECO:0000256" key="13">
    <source>
        <dbReference type="PIRNR" id="PIRNR000641"/>
    </source>
</evidence>
<feature type="transmembrane region" description="Helical" evidence="14">
    <location>
        <begin position="429"/>
        <end position="453"/>
    </location>
</feature>
<sequence length="804" mass="91324">MMLTISQLFFCFLIIPHLSYGADTLAVNQTLSGNQTLVSLDGNFELGFFKPGNSPNYYIGIWYKKVKTKTVAWVANRETPVFDTFSSRLIIIDGNMVLLDELNTQIWSTNISSTAALASVVLQDDGNLILRHGSNSSPPIWQSFDHPTHTLLPGMKLLYNKRTNTKHIISSWKSAENPAVGLFSLEIDHDYKQLVIMWNRSVQYWSSGSWDGQFFSWIPEMRLGSIYNFSYIDNENESYLTYYPYNSSVISRFIMDISGQLWRLAWSESYEQWFLVWSQPEKNCDVYGGCGAFGVCNEQMFPLCSCLTDFEPRSLTDWNLNSFSGGCVRKNEQNCKINKHMFVLSYFRASFFSAFTENEALPLDEAECRSSCLDQCVCNAYSFISNKCHHWNLESLDNISLNLFSYDANLERIYIKVFAPDDGKNNTKALLVAGIVSGCSGLVFLCSIGVIFYRRMKSRGQWVLSEEDRKALDIPFFEFKAIVSATHNFSLANKLGQGGFGPVYKGTFPGEVEMAIKRLSSQSRQGLKEFKNEVLLIAKLQHRNLIRLLGYGMKNQEMILLYEYMPNKSLDRFIFDRTLCMRLDWALRFDIIMGIARGLLYLHQDSRLRIIHRDLKASNVLLDKDMNPKISDFGLAKIVKGKEGEGSLTRVVGTYGYMAPEYALNGSFSVKSDVFSFGVVVLEIISGTRNTGYYRNKEAFSLVSYAWGLWKERKPLNLLDTALAKSCNSIEVMRCLIIGLLCVQEDPQDRPTMTSVLAMLGMDIESLPDPKEPAFVSKKRVHSSASYANESEINQLTITQAEGR</sequence>
<dbReference type="FunFam" id="2.90.10.10:FF:000002">
    <property type="entry name" value="Serine/threonine-protein kinase"/>
    <property type="match status" value="1"/>
</dbReference>
<keyword evidence="5 15" id="KW-0732">Signal</keyword>
<dbReference type="PROSITE" id="PS50011">
    <property type="entry name" value="PROTEIN_KINASE_DOM"/>
    <property type="match status" value="1"/>
</dbReference>
<dbReference type="SUPFAM" id="SSF51110">
    <property type="entry name" value="alpha-D-mannose-specific plant lectins"/>
    <property type="match status" value="1"/>
</dbReference>
<keyword evidence="14" id="KW-0812">Transmembrane</keyword>
<evidence type="ECO:0000256" key="6">
    <source>
        <dbReference type="ARBA" id="ARBA00022741"/>
    </source>
</evidence>
<dbReference type="Pfam" id="PF01453">
    <property type="entry name" value="B_lectin"/>
    <property type="match status" value="1"/>
</dbReference>
<evidence type="ECO:0000256" key="4">
    <source>
        <dbReference type="ARBA" id="ARBA00022679"/>
    </source>
</evidence>
<comment type="subcellular location">
    <subcellularLocation>
        <location evidence="1">Cell membrane</location>
        <topology evidence="1">Single-pass type I membrane protein</topology>
    </subcellularLocation>
</comment>
<feature type="domain" description="Protein kinase" evidence="16">
    <location>
        <begin position="489"/>
        <end position="775"/>
    </location>
</feature>
<keyword evidence="20" id="KW-1185">Reference proteome</keyword>
<dbReference type="Pfam" id="PF00954">
    <property type="entry name" value="S_locus_glycop"/>
    <property type="match status" value="1"/>
</dbReference>
<dbReference type="InterPro" id="IPR003609">
    <property type="entry name" value="Pan_app"/>
</dbReference>
<comment type="catalytic activity">
    <reaction evidence="11 13">
        <text>L-threonyl-[protein] + ATP = O-phospho-L-threonyl-[protein] + ADP + H(+)</text>
        <dbReference type="Rhea" id="RHEA:46608"/>
        <dbReference type="Rhea" id="RHEA-COMP:11060"/>
        <dbReference type="Rhea" id="RHEA-COMP:11605"/>
        <dbReference type="ChEBI" id="CHEBI:15378"/>
        <dbReference type="ChEBI" id="CHEBI:30013"/>
        <dbReference type="ChEBI" id="CHEBI:30616"/>
        <dbReference type="ChEBI" id="CHEBI:61977"/>
        <dbReference type="ChEBI" id="CHEBI:456216"/>
        <dbReference type="EC" id="2.7.11.1"/>
    </reaction>
</comment>
<dbReference type="GO" id="GO:0004674">
    <property type="term" value="F:protein serine/threonine kinase activity"/>
    <property type="evidence" value="ECO:0007669"/>
    <property type="project" value="UniProtKB-KW"/>
</dbReference>
<dbReference type="Gene3D" id="1.10.510.10">
    <property type="entry name" value="Transferase(Phosphotransferase) domain 1"/>
    <property type="match status" value="1"/>
</dbReference>
<dbReference type="CDD" id="cd00028">
    <property type="entry name" value="B_lectin"/>
    <property type="match status" value="1"/>
</dbReference>
<dbReference type="GO" id="GO:0048544">
    <property type="term" value="P:recognition of pollen"/>
    <property type="evidence" value="ECO:0007669"/>
    <property type="project" value="InterPro"/>
</dbReference>
<dbReference type="InterPro" id="IPR024171">
    <property type="entry name" value="SRK-like_kinase"/>
</dbReference>
<dbReference type="InterPro" id="IPR008271">
    <property type="entry name" value="Ser/Thr_kinase_AS"/>
</dbReference>
<keyword evidence="7 13" id="KW-0418">Kinase</keyword>